<proteinExistence type="predicted"/>
<sequence length="90" mass="10472">MRDIFERFEFYAQIDKFAKSGLLYQVTANVDLHPDKITDSQMGLVFEELIRKFAEISNETAGEHFTPRICNATRNNTFLSCILSSKYAWQ</sequence>
<reference evidence="1 2" key="1">
    <citation type="submission" date="2016-10" db="EMBL/GenBank/DDBJ databases">
        <authorList>
            <person name="de Groot N.N."/>
        </authorList>
    </citation>
    <scope>NUCLEOTIDE SEQUENCE [LARGE SCALE GENOMIC DNA]</scope>
    <source>
        <strain evidence="1 2">Nm13</strain>
    </source>
</reference>
<evidence type="ECO:0000313" key="1">
    <source>
        <dbReference type="EMBL" id="SEF95679.1"/>
    </source>
</evidence>
<organism evidence="1 2">
    <name type="scientific">Nitrosomonas ureae</name>
    <dbReference type="NCBI Taxonomy" id="44577"/>
    <lineage>
        <taxon>Bacteria</taxon>
        <taxon>Pseudomonadati</taxon>
        <taxon>Pseudomonadota</taxon>
        <taxon>Betaproteobacteria</taxon>
        <taxon>Nitrosomonadales</taxon>
        <taxon>Nitrosomonadaceae</taxon>
        <taxon>Nitrosomonas</taxon>
    </lineage>
</organism>
<dbReference type="SUPFAM" id="SSF53335">
    <property type="entry name" value="S-adenosyl-L-methionine-dependent methyltransferases"/>
    <property type="match status" value="1"/>
</dbReference>
<gene>
    <name evidence="1" type="ORF">SAMN05216334_11711</name>
</gene>
<dbReference type="EMBL" id="FNUX01000017">
    <property type="protein sequence ID" value="SEF95679.1"/>
    <property type="molecule type" value="Genomic_DNA"/>
</dbReference>
<dbReference type="RefSeq" id="WP_219817942.1">
    <property type="nucleotide sequence ID" value="NZ_FNUX01000017.1"/>
</dbReference>
<dbReference type="InterPro" id="IPR029063">
    <property type="entry name" value="SAM-dependent_MTases_sf"/>
</dbReference>
<dbReference type="AlphaFoldDB" id="A0A1H5W802"/>
<protein>
    <submittedName>
        <fullName evidence="1">Type I restriction enzyme M protein</fullName>
    </submittedName>
</protein>
<evidence type="ECO:0000313" key="2">
    <source>
        <dbReference type="Proteomes" id="UP000236753"/>
    </source>
</evidence>
<name>A0A1H5W802_9PROT</name>
<accession>A0A1H5W802</accession>
<dbReference type="Gene3D" id="3.40.50.150">
    <property type="entry name" value="Vaccinia Virus protein VP39"/>
    <property type="match status" value="1"/>
</dbReference>
<dbReference type="Proteomes" id="UP000236753">
    <property type="component" value="Unassembled WGS sequence"/>
</dbReference>